<dbReference type="RefSeq" id="WP_009540973.1">
    <property type="nucleotide sequence ID" value="NZ_ANHY01000012.1"/>
</dbReference>
<accession>K9GW65</accession>
<gene>
    <name evidence="2" type="ORF">C882_0314</name>
</gene>
<dbReference type="PANTHER" id="PTHR42685">
    <property type="entry name" value="GERANYLGERANYL DIPHOSPHATE REDUCTASE"/>
    <property type="match status" value="1"/>
</dbReference>
<reference evidence="2 3" key="1">
    <citation type="journal article" date="2013" name="Genome Announc.">
        <title>Draft Genome Sequence of an Alphaproteobacterium, Caenispirillum salinarum AK4(T), Isolated from a Solar Saltern.</title>
        <authorList>
            <person name="Khatri I."/>
            <person name="Singh A."/>
            <person name="Korpole S."/>
            <person name="Pinnaka A.K."/>
            <person name="Subramanian S."/>
        </authorList>
    </citation>
    <scope>NUCLEOTIDE SEQUENCE [LARGE SCALE GENOMIC DNA]</scope>
    <source>
        <strain evidence="2 3">AK4</strain>
    </source>
</reference>
<protein>
    <submittedName>
        <fullName evidence="2">2-polyprenyl-6-methoxyphenol hydroxylase</fullName>
    </submittedName>
</protein>
<organism evidence="2 3">
    <name type="scientific">Caenispirillum salinarum AK4</name>
    <dbReference type="NCBI Taxonomy" id="1238182"/>
    <lineage>
        <taxon>Bacteria</taxon>
        <taxon>Pseudomonadati</taxon>
        <taxon>Pseudomonadota</taxon>
        <taxon>Alphaproteobacteria</taxon>
        <taxon>Rhodospirillales</taxon>
        <taxon>Novispirillaceae</taxon>
        <taxon>Caenispirillum</taxon>
    </lineage>
</organism>
<dbReference type="PANTHER" id="PTHR42685:SF22">
    <property type="entry name" value="CONDITIONED MEDIUM FACTOR RECEPTOR 1"/>
    <property type="match status" value="1"/>
</dbReference>
<dbReference type="InterPro" id="IPR002938">
    <property type="entry name" value="FAD-bd"/>
</dbReference>
<dbReference type="GO" id="GO:0071949">
    <property type="term" value="F:FAD binding"/>
    <property type="evidence" value="ECO:0007669"/>
    <property type="project" value="InterPro"/>
</dbReference>
<dbReference type="STRING" id="1238182.C882_0314"/>
<dbReference type="AlphaFoldDB" id="K9GW65"/>
<dbReference type="PATRIC" id="fig|1238182.3.peg.2529"/>
<keyword evidence="3" id="KW-1185">Reference proteome</keyword>
<dbReference type="Proteomes" id="UP000009881">
    <property type="component" value="Unassembled WGS sequence"/>
</dbReference>
<dbReference type="Gene3D" id="3.50.50.60">
    <property type="entry name" value="FAD/NAD(P)-binding domain"/>
    <property type="match status" value="1"/>
</dbReference>
<comment type="caution">
    <text evidence="2">The sequence shown here is derived from an EMBL/GenBank/DDBJ whole genome shotgun (WGS) entry which is preliminary data.</text>
</comment>
<dbReference type="InterPro" id="IPR036188">
    <property type="entry name" value="FAD/NAD-bd_sf"/>
</dbReference>
<feature type="domain" description="FAD-binding" evidence="1">
    <location>
        <begin position="9"/>
        <end position="187"/>
    </location>
</feature>
<dbReference type="eggNOG" id="COG0644">
    <property type="taxonomic scope" value="Bacteria"/>
</dbReference>
<dbReference type="PRINTS" id="PR00420">
    <property type="entry name" value="RNGMNOXGNASE"/>
</dbReference>
<dbReference type="Pfam" id="PF01494">
    <property type="entry name" value="FAD_binding_3"/>
    <property type="match status" value="1"/>
</dbReference>
<dbReference type="SUPFAM" id="SSF51905">
    <property type="entry name" value="FAD/NAD(P)-binding domain"/>
    <property type="match status" value="1"/>
</dbReference>
<evidence type="ECO:0000259" key="1">
    <source>
        <dbReference type="Pfam" id="PF01494"/>
    </source>
</evidence>
<dbReference type="EMBL" id="ANHY01000012">
    <property type="protein sequence ID" value="EKV29492.1"/>
    <property type="molecule type" value="Genomic_DNA"/>
</dbReference>
<evidence type="ECO:0000313" key="2">
    <source>
        <dbReference type="EMBL" id="EKV29492.1"/>
    </source>
</evidence>
<dbReference type="InterPro" id="IPR050407">
    <property type="entry name" value="Geranylgeranyl_reductase"/>
</dbReference>
<sequence>MSTRTALTVDVLVIGARCAGAATAMLLARHGLSVLMADRGGYGTDTLSTHALMRGGVLQLHRWGLLERVRAMNTPAVRRTEFHYDEEVLDIEIAPAHGTDALYSPRRMVLDSILVDAAQEAGVQVRHHHTLTALMRNGNGRVTGGILRDEEGREVAVTAGLVVGADGIGSAVARLAGAPVEVKARHASAVIYGYFTGLSGDAYRWFYRPNVSAGVIPTTAGRACVFASMPPGRFKGMMRDGAAAGFNAVVAESAPDLPAEMAAKGARLEGRLLAFTGRKGFLRRAHGPGWALVGDAGYFKDPLTAHGITDAFRDSELLANAAAAGTDAALAEYQAVRDTLSRPLFEVTDAVASFDWTVPELKALHIGLNKAMKAEVAHMLTWPDVPKARHLRPSITPVPA</sequence>
<dbReference type="OrthoDB" id="103324at2"/>
<name>K9GW65_9PROT</name>
<evidence type="ECO:0000313" key="3">
    <source>
        <dbReference type="Proteomes" id="UP000009881"/>
    </source>
</evidence>
<proteinExistence type="predicted"/>